<dbReference type="AlphaFoldDB" id="A0AAU8ELD7"/>
<evidence type="ECO:0000259" key="2">
    <source>
        <dbReference type="SMART" id="SM00939"/>
    </source>
</evidence>
<protein>
    <submittedName>
        <fullName evidence="3">CocE/NonD family hydrolase</fullName>
    </submittedName>
</protein>
<gene>
    <name evidence="3" type="ORF">ABRP34_16685</name>
</gene>
<dbReference type="SUPFAM" id="SSF53474">
    <property type="entry name" value="alpha/beta-Hydrolases"/>
    <property type="match status" value="1"/>
</dbReference>
<dbReference type="InterPro" id="IPR000383">
    <property type="entry name" value="Xaa-Pro-like_dom"/>
</dbReference>
<dbReference type="SUPFAM" id="SSF49785">
    <property type="entry name" value="Galactose-binding domain-like"/>
    <property type="match status" value="1"/>
</dbReference>
<dbReference type="Pfam" id="PF08530">
    <property type="entry name" value="PepX_C"/>
    <property type="match status" value="1"/>
</dbReference>
<dbReference type="PANTHER" id="PTHR43056:SF10">
    <property type="entry name" value="COCE_NOND FAMILY, PUTATIVE (AFU_ORTHOLOGUE AFUA_7G00600)-RELATED"/>
    <property type="match status" value="1"/>
</dbReference>
<name>A0AAU8ELD7_9MICC</name>
<dbReference type="EMBL" id="CP159279">
    <property type="protein sequence ID" value="XCH10456.1"/>
    <property type="molecule type" value="Genomic_DNA"/>
</dbReference>
<dbReference type="InterPro" id="IPR029058">
    <property type="entry name" value="AB_hydrolase_fold"/>
</dbReference>
<reference evidence="3" key="1">
    <citation type="submission" date="2024-06" db="EMBL/GenBank/DDBJ databases">
        <title>Biodegradation of dimethachlon by Arthrobacter sp. K5: mechanistic insights and ecological implications.</title>
        <authorList>
            <person name="Hu S."/>
            <person name="Lu P."/>
        </authorList>
    </citation>
    <scope>NUCLEOTIDE SEQUENCE</scope>
    <source>
        <strain evidence="3">K5</strain>
    </source>
</reference>
<dbReference type="Gene3D" id="3.40.50.1820">
    <property type="entry name" value="alpha/beta hydrolase"/>
    <property type="match status" value="1"/>
</dbReference>
<dbReference type="SMART" id="SM00939">
    <property type="entry name" value="PepX_C"/>
    <property type="match status" value="1"/>
</dbReference>
<dbReference type="InterPro" id="IPR050585">
    <property type="entry name" value="Xaa-Pro_dipeptidyl-ppase/CocE"/>
</dbReference>
<feature type="domain" description="Xaa-Pro dipeptidyl-peptidase C-terminal" evidence="2">
    <location>
        <begin position="327"/>
        <end position="577"/>
    </location>
</feature>
<proteinExistence type="predicted"/>
<accession>A0AAU8ELD7</accession>
<dbReference type="InterPro" id="IPR008979">
    <property type="entry name" value="Galactose-bd-like_sf"/>
</dbReference>
<dbReference type="Gene3D" id="1.10.3020.10">
    <property type="entry name" value="alpha-amino acid ester hydrolase ( Helical cap domain)"/>
    <property type="match status" value="1"/>
</dbReference>
<keyword evidence="1 3" id="KW-0378">Hydrolase</keyword>
<dbReference type="Gene3D" id="2.60.120.260">
    <property type="entry name" value="Galactose-binding domain-like"/>
    <property type="match status" value="1"/>
</dbReference>
<organism evidence="3">
    <name type="scientific">Arthrobacter sp. K5</name>
    <dbReference type="NCBI Taxonomy" id="2839623"/>
    <lineage>
        <taxon>Bacteria</taxon>
        <taxon>Bacillati</taxon>
        <taxon>Actinomycetota</taxon>
        <taxon>Actinomycetes</taxon>
        <taxon>Micrococcales</taxon>
        <taxon>Micrococcaceae</taxon>
        <taxon>Arthrobacter</taxon>
    </lineage>
</organism>
<dbReference type="GO" id="GO:0008239">
    <property type="term" value="F:dipeptidyl-peptidase activity"/>
    <property type="evidence" value="ECO:0007669"/>
    <property type="project" value="InterPro"/>
</dbReference>
<dbReference type="Pfam" id="PF02129">
    <property type="entry name" value="Peptidase_S15"/>
    <property type="match status" value="1"/>
</dbReference>
<dbReference type="PANTHER" id="PTHR43056">
    <property type="entry name" value="PEPTIDASE S9 PROLYL OLIGOPEPTIDASE"/>
    <property type="match status" value="1"/>
</dbReference>
<sequence length="581" mass="62381">MTARPVLIEQDVETPLPDGTVLRSTVYRPADGEPCPVLLTRTPYGRDLAVNSAYFNPTTVAAAGYVVIMQDCRGRFGSDGDFDPSVNEASDGAATVEWAARLPYANGSVGMWGRSYFAETQWRAASLAPAGLAALAPGISAGANANNGSLYRGGAVELGCRFSWGHASASANEVLREFSEDAERQGKEFQSWLDLDRSFAGGDAFDALPLSDLSARLGTFMNRHILPSAGESPGNGFTRLWDETSAKPVPLPTLHIGGWFDIFCPSTLAQYAMQLAHSRTGAAPVPRLIMGPWTHTNFSGGYADVNFGVNAAASVLNGLGDLSGLHTAWFDAVLKDRPESMDRVPAVLLYFMGENQWRGFDELPSPNSQRSWFLGADGTLMDTPASGGSIEYDYDPLDPVPTVGGATMIHGAFPAGPAKQHDVEARADVLTFTTEEFEEPVTLFGEVTATFFAASTAVDTDFVVRLCRVAPDGTSLSIADGIVRASWRDSHAGTGLFQPGHAPSPIEPGRAYEYSVSLWQTAYTFAAGDRLRVQVTSSCHPRWDRNLNTGRLAYDSAETMVARQTILFGEDHPSRLTAGIL</sequence>
<dbReference type="NCBIfam" id="TIGR00976">
    <property type="entry name" value="CocE_NonD"/>
    <property type="match status" value="1"/>
</dbReference>
<evidence type="ECO:0000313" key="3">
    <source>
        <dbReference type="EMBL" id="XCH10456.1"/>
    </source>
</evidence>
<evidence type="ECO:0000256" key="1">
    <source>
        <dbReference type="ARBA" id="ARBA00022801"/>
    </source>
</evidence>
<dbReference type="InterPro" id="IPR005674">
    <property type="entry name" value="CocE/Ser_esterase"/>
</dbReference>
<dbReference type="InterPro" id="IPR013736">
    <property type="entry name" value="Xaa-Pro_dipept_C"/>
</dbReference>
<dbReference type="RefSeq" id="WP_353711047.1">
    <property type="nucleotide sequence ID" value="NZ_CP159279.1"/>
</dbReference>